<keyword evidence="5" id="KW-0349">Heme</keyword>
<keyword evidence="8" id="KW-0249">Electron transport</keyword>
<comment type="cofactor">
    <cofactor evidence="1">
        <name>heme b</name>
        <dbReference type="ChEBI" id="CHEBI:60344"/>
    </cofactor>
</comment>
<keyword evidence="4" id="KW-1003">Cell membrane</keyword>
<organism evidence="15 16">
    <name type="scientific">Ancylobacter dichloromethanicus</name>
    <dbReference type="NCBI Taxonomy" id="518825"/>
    <lineage>
        <taxon>Bacteria</taxon>
        <taxon>Pseudomonadati</taxon>
        <taxon>Pseudomonadota</taxon>
        <taxon>Alphaproteobacteria</taxon>
        <taxon>Hyphomicrobiales</taxon>
        <taxon>Xanthobacteraceae</taxon>
        <taxon>Ancylobacter</taxon>
    </lineage>
</organism>
<dbReference type="PANTHER" id="PTHR30529">
    <property type="entry name" value="CYTOCHROME B561"/>
    <property type="match status" value="1"/>
</dbReference>
<reference evidence="15" key="1">
    <citation type="journal article" date="2014" name="Int. J. Syst. Evol. Microbiol.">
        <title>Complete genome sequence of Corynebacterium casei LMG S-19264T (=DSM 44701T), isolated from a smear-ripened cheese.</title>
        <authorList>
            <consortium name="US DOE Joint Genome Institute (JGI-PGF)"/>
            <person name="Walter F."/>
            <person name="Albersmeier A."/>
            <person name="Kalinowski J."/>
            <person name="Ruckert C."/>
        </authorList>
    </citation>
    <scope>NUCLEOTIDE SEQUENCE</scope>
    <source>
        <strain evidence="15">VKM B-2484</strain>
    </source>
</reference>
<comment type="similarity">
    <text evidence="12">Belongs to the cytochrome b561 family.</text>
</comment>
<accession>A0A9W6JCN9</accession>
<keyword evidence="16" id="KW-1185">Reference proteome</keyword>
<feature type="transmembrane region" description="Helical" evidence="13">
    <location>
        <begin position="85"/>
        <end position="108"/>
    </location>
</feature>
<feature type="transmembrane region" description="Helical" evidence="13">
    <location>
        <begin position="47"/>
        <end position="64"/>
    </location>
</feature>
<comment type="caution">
    <text evidence="15">The sequence shown here is derived from an EMBL/GenBank/DDBJ whole genome shotgun (WGS) entry which is preliminary data.</text>
</comment>
<name>A0A9W6JCN9_9HYPH</name>
<sequence length="159" mass="17702">MVQRLLHWGVVLLCLTQIPTSWAIARTHMTHAFMQPAPFDLFLHRVHAWGGWLVLAFAVVRIGLRYLHGVPPLPAASSQITRWGAAISHALLYGLLFALPITGTAAMYVDSAAFAPIHRVLTWSLLAVVVVHVSAALRHHLIRRDEVLRRMITGVRTAK</sequence>
<protein>
    <submittedName>
        <fullName evidence="15">Cytochrome b</fullName>
    </submittedName>
</protein>
<keyword evidence="6 13" id="KW-0812">Transmembrane</keyword>
<keyword evidence="7" id="KW-0479">Metal-binding</keyword>
<dbReference type="PANTHER" id="PTHR30529:SF1">
    <property type="entry name" value="CYTOCHROME B561 HOMOLOG 2"/>
    <property type="match status" value="1"/>
</dbReference>
<evidence type="ECO:0000256" key="5">
    <source>
        <dbReference type="ARBA" id="ARBA00022617"/>
    </source>
</evidence>
<comment type="subcellular location">
    <subcellularLocation>
        <location evidence="2">Cell membrane</location>
        <topology evidence="2">Multi-pass membrane protein</topology>
    </subcellularLocation>
</comment>
<evidence type="ECO:0000256" key="8">
    <source>
        <dbReference type="ARBA" id="ARBA00022982"/>
    </source>
</evidence>
<evidence type="ECO:0000259" key="14">
    <source>
        <dbReference type="Pfam" id="PF01292"/>
    </source>
</evidence>
<dbReference type="InterPro" id="IPR052168">
    <property type="entry name" value="Cytochrome_b561_oxidase"/>
</dbReference>
<keyword evidence="3" id="KW-0813">Transport</keyword>
<evidence type="ECO:0000256" key="2">
    <source>
        <dbReference type="ARBA" id="ARBA00004651"/>
    </source>
</evidence>
<evidence type="ECO:0000256" key="12">
    <source>
        <dbReference type="ARBA" id="ARBA00037975"/>
    </source>
</evidence>
<evidence type="ECO:0000256" key="1">
    <source>
        <dbReference type="ARBA" id="ARBA00001970"/>
    </source>
</evidence>
<dbReference type="SUPFAM" id="SSF81342">
    <property type="entry name" value="Transmembrane di-heme cytochromes"/>
    <property type="match status" value="1"/>
</dbReference>
<evidence type="ECO:0000256" key="6">
    <source>
        <dbReference type="ARBA" id="ARBA00022692"/>
    </source>
</evidence>
<evidence type="ECO:0000256" key="9">
    <source>
        <dbReference type="ARBA" id="ARBA00022989"/>
    </source>
</evidence>
<evidence type="ECO:0000256" key="10">
    <source>
        <dbReference type="ARBA" id="ARBA00023004"/>
    </source>
</evidence>
<evidence type="ECO:0000256" key="4">
    <source>
        <dbReference type="ARBA" id="ARBA00022475"/>
    </source>
</evidence>
<dbReference type="GO" id="GO:0046872">
    <property type="term" value="F:metal ion binding"/>
    <property type="evidence" value="ECO:0007669"/>
    <property type="project" value="UniProtKB-KW"/>
</dbReference>
<dbReference type="GO" id="GO:0005886">
    <property type="term" value="C:plasma membrane"/>
    <property type="evidence" value="ECO:0007669"/>
    <property type="project" value="UniProtKB-SubCell"/>
</dbReference>
<keyword evidence="11 13" id="KW-0472">Membrane</keyword>
<feature type="transmembrane region" description="Helical" evidence="13">
    <location>
        <begin position="120"/>
        <end position="141"/>
    </location>
</feature>
<evidence type="ECO:0000256" key="13">
    <source>
        <dbReference type="SAM" id="Phobius"/>
    </source>
</evidence>
<keyword evidence="10" id="KW-0408">Iron</keyword>
<evidence type="ECO:0000313" key="16">
    <source>
        <dbReference type="Proteomes" id="UP001143370"/>
    </source>
</evidence>
<evidence type="ECO:0000256" key="7">
    <source>
        <dbReference type="ARBA" id="ARBA00022723"/>
    </source>
</evidence>
<evidence type="ECO:0000256" key="11">
    <source>
        <dbReference type="ARBA" id="ARBA00023136"/>
    </source>
</evidence>
<keyword evidence="9 13" id="KW-1133">Transmembrane helix</keyword>
<dbReference type="GO" id="GO:0009055">
    <property type="term" value="F:electron transfer activity"/>
    <property type="evidence" value="ECO:0007669"/>
    <property type="project" value="InterPro"/>
</dbReference>
<dbReference type="EMBL" id="BSFJ01000026">
    <property type="protein sequence ID" value="GLK73430.1"/>
    <property type="molecule type" value="Genomic_DNA"/>
</dbReference>
<dbReference type="AlphaFoldDB" id="A0A9W6JCN9"/>
<dbReference type="GO" id="GO:0022904">
    <property type="term" value="P:respiratory electron transport chain"/>
    <property type="evidence" value="ECO:0007669"/>
    <property type="project" value="InterPro"/>
</dbReference>
<feature type="domain" description="Cytochrome b561 bacterial/Ni-hydrogenase" evidence="14">
    <location>
        <begin position="2"/>
        <end position="154"/>
    </location>
</feature>
<evidence type="ECO:0000256" key="3">
    <source>
        <dbReference type="ARBA" id="ARBA00022448"/>
    </source>
</evidence>
<reference evidence="15" key="2">
    <citation type="submission" date="2023-01" db="EMBL/GenBank/DDBJ databases">
        <authorList>
            <person name="Sun Q."/>
            <person name="Evtushenko L."/>
        </authorList>
    </citation>
    <scope>NUCLEOTIDE SEQUENCE</scope>
    <source>
        <strain evidence="15">VKM B-2484</strain>
    </source>
</reference>
<dbReference type="InterPro" id="IPR016174">
    <property type="entry name" value="Di-haem_cyt_TM"/>
</dbReference>
<dbReference type="Proteomes" id="UP001143370">
    <property type="component" value="Unassembled WGS sequence"/>
</dbReference>
<dbReference type="InterPro" id="IPR011577">
    <property type="entry name" value="Cyt_b561_bac/Ni-Hgenase"/>
</dbReference>
<dbReference type="GO" id="GO:0020037">
    <property type="term" value="F:heme binding"/>
    <property type="evidence" value="ECO:0007669"/>
    <property type="project" value="TreeGrafter"/>
</dbReference>
<gene>
    <name evidence="15" type="ORF">GCM10017643_35470</name>
</gene>
<evidence type="ECO:0000313" key="15">
    <source>
        <dbReference type="EMBL" id="GLK73430.1"/>
    </source>
</evidence>
<proteinExistence type="inferred from homology"/>
<dbReference type="Pfam" id="PF01292">
    <property type="entry name" value="Ni_hydr_CYTB"/>
    <property type="match status" value="1"/>
</dbReference>